<dbReference type="AlphaFoldDB" id="A0A6B0UVJ2"/>
<proteinExistence type="predicted"/>
<accession>A0A6B0UVJ2</accession>
<organism evidence="1">
    <name type="scientific">Ixodes ricinus</name>
    <name type="common">Common tick</name>
    <name type="synonym">Acarus ricinus</name>
    <dbReference type="NCBI Taxonomy" id="34613"/>
    <lineage>
        <taxon>Eukaryota</taxon>
        <taxon>Metazoa</taxon>
        <taxon>Ecdysozoa</taxon>
        <taxon>Arthropoda</taxon>
        <taxon>Chelicerata</taxon>
        <taxon>Arachnida</taxon>
        <taxon>Acari</taxon>
        <taxon>Parasitiformes</taxon>
        <taxon>Ixodida</taxon>
        <taxon>Ixodoidea</taxon>
        <taxon>Ixodidae</taxon>
        <taxon>Ixodinae</taxon>
        <taxon>Ixodes</taxon>
    </lineage>
</organism>
<name>A0A6B0UVJ2_IXORI</name>
<sequence>MKGQTLTTKWSWWWSTSPSWCASLGSPVPASWTAWNVPSFLRKGFLLIAAQPFQTSAIASKIIKSISDKPPRGAGQEREQDQAFSAGGLSEILLIIFDAIALVWNGCAAIRRNPFRRKLGTFQAVQDAGTGLPRLAHHDGDVDHHQDHFVVNV</sequence>
<protein>
    <submittedName>
        <fullName evidence="1">Putative secreted protein</fullName>
    </submittedName>
</protein>
<evidence type="ECO:0000313" key="1">
    <source>
        <dbReference type="EMBL" id="MXU93883.1"/>
    </source>
</evidence>
<reference evidence="1" key="1">
    <citation type="submission" date="2019-12" db="EMBL/GenBank/DDBJ databases">
        <title>An insight into the sialome of adult female Ixodes ricinus ticks feeding for 6 days.</title>
        <authorList>
            <person name="Perner J."/>
            <person name="Ribeiro J.M.C."/>
        </authorList>
    </citation>
    <scope>NUCLEOTIDE SEQUENCE</scope>
    <source>
        <strain evidence="1">Semi-engorged</strain>
        <tissue evidence="1">Salivary glands</tissue>
    </source>
</reference>
<dbReference type="EMBL" id="GIFC01011800">
    <property type="protein sequence ID" value="MXU93883.1"/>
    <property type="molecule type" value="Transcribed_RNA"/>
</dbReference>